<dbReference type="Pfam" id="PF04143">
    <property type="entry name" value="Sulf_transp"/>
    <property type="match status" value="1"/>
</dbReference>
<name>A0A4V2F2K6_9BURK</name>
<dbReference type="PANTHER" id="PTHR30574">
    <property type="entry name" value="INNER MEMBRANE PROTEIN YEDE"/>
    <property type="match status" value="1"/>
</dbReference>
<dbReference type="OrthoDB" id="9794165at2"/>
<proteinExistence type="inferred from homology"/>
<evidence type="ECO:0000256" key="9">
    <source>
        <dbReference type="SAM" id="Phobius"/>
    </source>
</evidence>
<keyword evidence="2" id="KW-0813">Transport</keyword>
<keyword evidence="4" id="KW-0997">Cell inner membrane</keyword>
<evidence type="ECO:0000256" key="7">
    <source>
        <dbReference type="ARBA" id="ARBA00023136"/>
    </source>
</evidence>
<keyword evidence="5 9" id="KW-0812">Transmembrane</keyword>
<evidence type="ECO:0000256" key="8">
    <source>
        <dbReference type="ARBA" id="ARBA00035655"/>
    </source>
</evidence>
<dbReference type="Proteomes" id="UP000292445">
    <property type="component" value="Unassembled WGS sequence"/>
</dbReference>
<sequence length="385" mass="39192">MQTTLSQAGAPAVSSSAAPALGQARWPLTAAILLAVLALAWFVTVRQSVLFVIGIGMGGLLAGARFGFTTGWRRLIEARDASGVFAQIVLLAVAAAISIPLLATFPGDLAAALGPPSVSLLIGAFVFGITMQIADGCGSGTLYKAGLGIPLNMGVLPLFALGSFLGSVHLHGWLSLGAVAPVSLVRDWGAGGALALTFAGLAVFGLAAWIWSRKGGGAAPSSPWNRKLLLAGIGLALLAVANLVVAGQPWGVVYGFGLWAAKVATAAGVFDPAANAFWGQAGNLRTLDQSVFLDVTSITNIGIMAGALWIAARKPSSGKPLTGRQWAAVLVAGFLLGYSSRLAFGCNVGAMVSGISTGSLHGWIWVVLAFAGSLIGVRLRRRLGV</sequence>
<organism evidence="10 11">
    <name type="scientific">Pigmentiphaga kullae</name>
    <dbReference type="NCBI Taxonomy" id="151784"/>
    <lineage>
        <taxon>Bacteria</taxon>
        <taxon>Pseudomonadati</taxon>
        <taxon>Pseudomonadota</taxon>
        <taxon>Betaproteobacteria</taxon>
        <taxon>Burkholderiales</taxon>
        <taxon>Alcaligenaceae</taxon>
        <taxon>Pigmentiphaga</taxon>
    </lineage>
</organism>
<feature type="transmembrane region" description="Helical" evidence="9">
    <location>
        <begin position="26"/>
        <end position="43"/>
    </location>
</feature>
<keyword evidence="11" id="KW-1185">Reference proteome</keyword>
<dbReference type="PANTHER" id="PTHR30574:SF1">
    <property type="entry name" value="SULPHUR TRANSPORT DOMAIN-CONTAINING PROTEIN"/>
    <property type="match status" value="1"/>
</dbReference>
<feature type="transmembrane region" description="Helical" evidence="9">
    <location>
        <begin position="228"/>
        <end position="250"/>
    </location>
</feature>
<dbReference type="AlphaFoldDB" id="A0A4V2F2K6"/>
<feature type="transmembrane region" description="Helical" evidence="9">
    <location>
        <begin position="188"/>
        <end position="207"/>
    </location>
</feature>
<dbReference type="GO" id="GO:0005886">
    <property type="term" value="C:plasma membrane"/>
    <property type="evidence" value="ECO:0007669"/>
    <property type="project" value="UniProtKB-SubCell"/>
</dbReference>
<feature type="transmembrane region" description="Helical" evidence="9">
    <location>
        <begin position="291"/>
        <end position="311"/>
    </location>
</feature>
<keyword evidence="6 9" id="KW-1133">Transmembrane helix</keyword>
<feature type="transmembrane region" description="Helical" evidence="9">
    <location>
        <begin position="84"/>
        <end position="103"/>
    </location>
</feature>
<reference evidence="10 11" key="1">
    <citation type="submission" date="2019-02" db="EMBL/GenBank/DDBJ databases">
        <title>Genomic Encyclopedia of Type Strains, Phase IV (KMG-IV): sequencing the most valuable type-strain genomes for metagenomic binning, comparative biology and taxonomic classification.</title>
        <authorList>
            <person name="Goeker M."/>
        </authorList>
    </citation>
    <scope>NUCLEOTIDE SEQUENCE [LARGE SCALE GENOMIC DNA]</scope>
    <source>
        <strain evidence="10 11">K24</strain>
    </source>
</reference>
<feature type="transmembrane region" description="Helical" evidence="9">
    <location>
        <begin position="49"/>
        <end position="72"/>
    </location>
</feature>
<dbReference type="InterPro" id="IPR007272">
    <property type="entry name" value="Sulf_transp_TsuA/YedE"/>
</dbReference>
<keyword evidence="7 9" id="KW-0472">Membrane</keyword>
<feature type="transmembrane region" description="Helical" evidence="9">
    <location>
        <begin position="142"/>
        <end position="168"/>
    </location>
</feature>
<comment type="caution">
    <text evidence="10">The sequence shown here is derived from an EMBL/GenBank/DDBJ whole genome shotgun (WGS) entry which is preliminary data.</text>
</comment>
<evidence type="ECO:0000256" key="3">
    <source>
        <dbReference type="ARBA" id="ARBA00022475"/>
    </source>
</evidence>
<feature type="transmembrane region" description="Helical" evidence="9">
    <location>
        <begin position="109"/>
        <end position="130"/>
    </location>
</feature>
<protein>
    <submittedName>
        <fullName evidence="10">Uncharacterized protein</fullName>
    </submittedName>
</protein>
<evidence type="ECO:0000256" key="4">
    <source>
        <dbReference type="ARBA" id="ARBA00022519"/>
    </source>
</evidence>
<feature type="transmembrane region" description="Helical" evidence="9">
    <location>
        <begin position="323"/>
        <end position="340"/>
    </location>
</feature>
<gene>
    <name evidence="10" type="ORF">EV675_5127</name>
</gene>
<dbReference type="RefSeq" id="WP_130361259.1">
    <property type="nucleotide sequence ID" value="NZ_SGXC01000003.1"/>
</dbReference>
<accession>A0A4V2F2K6</accession>
<evidence type="ECO:0000313" key="11">
    <source>
        <dbReference type="Proteomes" id="UP000292445"/>
    </source>
</evidence>
<dbReference type="EMBL" id="SGXC01000003">
    <property type="protein sequence ID" value="RZS78478.1"/>
    <property type="molecule type" value="Genomic_DNA"/>
</dbReference>
<evidence type="ECO:0000256" key="5">
    <source>
        <dbReference type="ARBA" id="ARBA00022692"/>
    </source>
</evidence>
<evidence type="ECO:0000313" key="10">
    <source>
        <dbReference type="EMBL" id="RZS78478.1"/>
    </source>
</evidence>
<evidence type="ECO:0000256" key="2">
    <source>
        <dbReference type="ARBA" id="ARBA00022448"/>
    </source>
</evidence>
<evidence type="ECO:0000256" key="6">
    <source>
        <dbReference type="ARBA" id="ARBA00022989"/>
    </source>
</evidence>
<keyword evidence="3" id="KW-1003">Cell membrane</keyword>
<evidence type="ECO:0000256" key="1">
    <source>
        <dbReference type="ARBA" id="ARBA00004429"/>
    </source>
</evidence>
<feature type="transmembrane region" description="Helical" evidence="9">
    <location>
        <begin position="360"/>
        <end position="379"/>
    </location>
</feature>
<comment type="similarity">
    <text evidence="8">Belongs to the TsuA/YedE (TC 9.B.102) family.</text>
</comment>
<comment type="subcellular location">
    <subcellularLocation>
        <location evidence="1">Cell inner membrane</location>
        <topology evidence="1">Multi-pass membrane protein</topology>
    </subcellularLocation>
</comment>